<evidence type="ECO:0000256" key="2">
    <source>
        <dbReference type="ARBA" id="ARBA00022737"/>
    </source>
</evidence>
<dbReference type="EMBL" id="KV722486">
    <property type="protein sequence ID" value="OCH87419.1"/>
    <property type="molecule type" value="Genomic_DNA"/>
</dbReference>
<dbReference type="InterPro" id="IPR044715">
    <property type="entry name" value="WDR86-like"/>
</dbReference>
<dbReference type="InterPro" id="IPR019775">
    <property type="entry name" value="WD40_repeat_CS"/>
</dbReference>
<evidence type="ECO:0000256" key="3">
    <source>
        <dbReference type="PROSITE-ProRule" id="PRU00221"/>
    </source>
</evidence>
<dbReference type="SUPFAM" id="SSF50978">
    <property type="entry name" value="WD40 repeat-like"/>
    <property type="match status" value="1"/>
</dbReference>
<evidence type="ECO:0000256" key="1">
    <source>
        <dbReference type="ARBA" id="ARBA00022574"/>
    </source>
</evidence>
<dbReference type="InterPro" id="IPR020472">
    <property type="entry name" value="WD40_PAC1"/>
</dbReference>
<organism evidence="5 6">
    <name type="scientific">Obba rivulosa</name>
    <dbReference type="NCBI Taxonomy" id="1052685"/>
    <lineage>
        <taxon>Eukaryota</taxon>
        <taxon>Fungi</taxon>
        <taxon>Dikarya</taxon>
        <taxon>Basidiomycota</taxon>
        <taxon>Agaricomycotina</taxon>
        <taxon>Agaricomycetes</taxon>
        <taxon>Polyporales</taxon>
        <taxon>Gelatoporiaceae</taxon>
        <taxon>Obba</taxon>
    </lineage>
</organism>
<dbReference type="Gene3D" id="2.130.10.10">
    <property type="entry name" value="YVTN repeat-like/Quinoprotein amine dehydrogenase"/>
    <property type="match status" value="2"/>
</dbReference>
<feature type="compositionally biased region" description="Pro residues" evidence="4">
    <location>
        <begin position="271"/>
        <end position="280"/>
    </location>
</feature>
<dbReference type="AlphaFoldDB" id="A0A8E2ASY1"/>
<dbReference type="InterPro" id="IPR001680">
    <property type="entry name" value="WD40_rpt"/>
</dbReference>
<proteinExistence type="predicted"/>
<protein>
    <submittedName>
        <fullName evidence="5">WD40 repeat-like protein</fullName>
    </submittedName>
</protein>
<keyword evidence="6" id="KW-1185">Reference proteome</keyword>
<dbReference type="PANTHER" id="PTHR44489">
    <property type="match status" value="1"/>
</dbReference>
<dbReference type="Proteomes" id="UP000250043">
    <property type="component" value="Unassembled WGS sequence"/>
</dbReference>
<evidence type="ECO:0000313" key="5">
    <source>
        <dbReference type="EMBL" id="OCH87419.1"/>
    </source>
</evidence>
<keyword evidence="2" id="KW-0677">Repeat</keyword>
<dbReference type="PROSITE" id="PS50294">
    <property type="entry name" value="WD_REPEATS_REGION"/>
    <property type="match status" value="2"/>
</dbReference>
<name>A0A8E2ASY1_9APHY</name>
<dbReference type="PRINTS" id="PR00320">
    <property type="entry name" value="GPROTEINBRPT"/>
</dbReference>
<evidence type="ECO:0000256" key="4">
    <source>
        <dbReference type="SAM" id="MobiDB-lite"/>
    </source>
</evidence>
<feature type="compositionally biased region" description="Acidic residues" evidence="4">
    <location>
        <begin position="402"/>
        <end position="418"/>
    </location>
</feature>
<evidence type="ECO:0000313" key="6">
    <source>
        <dbReference type="Proteomes" id="UP000250043"/>
    </source>
</evidence>
<dbReference type="InterPro" id="IPR036322">
    <property type="entry name" value="WD40_repeat_dom_sf"/>
</dbReference>
<feature type="region of interest" description="Disordered" evidence="4">
    <location>
        <begin position="378"/>
        <end position="418"/>
    </location>
</feature>
<feature type="region of interest" description="Disordered" evidence="4">
    <location>
        <begin position="259"/>
        <end position="280"/>
    </location>
</feature>
<accession>A0A8E2ASY1</accession>
<dbReference type="OrthoDB" id="6262491at2759"/>
<keyword evidence="1 3" id="KW-0853">WD repeat</keyword>
<dbReference type="PANTHER" id="PTHR44489:SF11">
    <property type="entry name" value="WD REPEAT DOMAIN 86"/>
    <property type="match status" value="1"/>
</dbReference>
<reference evidence="5 6" key="1">
    <citation type="submission" date="2016-07" db="EMBL/GenBank/DDBJ databases">
        <title>Draft genome of the white-rot fungus Obba rivulosa 3A-2.</title>
        <authorList>
            <consortium name="DOE Joint Genome Institute"/>
            <person name="Miettinen O."/>
            <person name="Riley R."/>
            <person name="Acob R."/>
            <person name="Barry K."/>
            <person name="Cullen D."/>
            <person name="De Vries R."/>
            <person name="Hainaut M."/>
            <person name="Hatakka A."/>
            <person name="Henrissat B."/>
            <person name="Hilden K."/>
            <person name="Kuo R."/>
            <person name="Labutti K."/>
            <person name="Lipzen A."/>
            <person name="Makela M.R."/>
            <person name="Sandor L."/>
            <person name="Spatafora J.W."/>
            <person name="Grigoriev I.V."/>
            <person name="Hibbett D.S."/>
        </authorList>
    </citation>
    <scope>NUCLEOTIDE SEQUENCE [LARGE SCALE GENOMIC DNA]</scope>
    <source>
        <strain evidence="5 6">3A-2</strain>
    </source>
</reference>
<dbReference type="SMART" id="SM00320">
    <property type="entry name" value="WD40"/>
    <property type="match status" value="4"/>
</dbReference>
<feature type="repeat" description="WD" evidence="3">
    <location>
        <begin position="76"/>
        <end position="120"/>
    </location>
</feature>
<gene>
    <name evidence="5" type="ORF">OBBRIDRAFT_814139</name>
</gene>
<sequence>MSSAADTSNFLRAESELIVEDARRKKAERTKDLGSPIRTSGKALAIQIRGNEAWIAENTSQIRRLNLETGKTLQTLKGHTAPATSLAFFDKPGGGLFLITGSWDKSIKVWNAATRSLISFTPAHADFVKTLLVIPKLQLLVSGSSDKIVRLWDLSTCENGQPLTSVGSISAHTRPVECLDARMQSDSSAILYTADTMGIIKVWELTREATEPPRWRSKLLEELKHHRTRINEIVYGNGELWTGISSVCMRAINPNASSASSDDTVQIVQHPAPPSSRPIPPLTHPAAVKAILPLSLTVLAEPYLITGAADVIRTYDVSSPEEPELLSEVDAHWHDVTALRLWLRRTPVEGADSKVSVEPWIISTSLDGTIRKWRLSELLKPPPPKPAEVKETSAAADPFQLTEEEERELAELMGSDED</sequence>
<dbReference type="InterPro" id="IPR015943">
    <property type="entry name" value="WD40/YVTN_repeat-like_dom_sf"/>
</dbReference>
<dbReference type="Pfam" id="PF00400">
    <property type="entry name" value="WD40"/>
    <property type="match status" value="2"/>
</dbReference>
<dbReference type="PROSITE" id="PS50082">
    <property type="entry name" value="WD_REPEATS_2"/>
    <property type="match status" value="2"/>
</dbReference>
<feature type="repeat" description="WD" evidence="3">
    <location>
        <begin position="121"/>
        <end position="156"/>
    </location>
</feature>
<dbReference type="PROSITE" id="PS00678">
    <property type="entry name" value="WD_REPEATS_1"/>
    <property type="match status" value="1"/>
</dbReference>